<dbReference type="RefSeq" id="WP_161043866.1">
    <property type="nucleotide sequence ID" value="NZ_WWCR01000012.1"/>
</dbReference>
<protein>
    <submittedName>
        <fullName evidence="4">Response regulator</fullName>
    </submittedName>
</protein>
<feature type="modified residue" description="4-aspartylphosphate" evidence="2">
    <location>
        <position position="57"/>
    </location>
</feature>
<organism evidence="4 7">
    <name type="scientific">Duganella margarita</name>
    <dbReference type="NCBI Taxonomy" id="2692170"/>
    <lineage>
        <taxon>Bacteria</taxon>
        <taxon>Pseudomonadati</taxon>
        <taxon>Pseudomonadota</taxon>
        <taxon>Betaproteobacteria</taxon>
        <taxon>Burkholderiales</taxon>
        <taxon>Oxalobacteraceae</taxon>
        <taxon>Telluria group</taxon>
        <taxon>Duganella</taxon>
    </lineage>
</organism>
<sequence>MTSTKTVLIVDDSRVSRMMARQYIVSMHADWIVEEAGTGEESLLKARSAPPDLILMDVNMPGMGGIAAAEQLRQEFPAVPISLLTANVQTATRERAAAMGIGFVEKPITEARIAQLVATLEAA</sequence>
<evidence type="ECO:0000313" key="5">
    <source>
        <dbReference type="EMBL" id="MYN38714.1"/>
    </source>
</evidence>
<dbReference type="Proteomes" id="UP000466332">
    <property type="component" value="Unassembled WGS sequence"/>
</dbReference>
<dbReference type="Gene3D" id="3.40.50.2300">
    <property type="match status" value="1"/>
</dbReference>
<evidence type="ECO:0000256" key="2">
    <source>
        <dbReference type="PROSITE-ProRule" id="PRU00169"/>
    </source>
</evidence>
<dbReference type="EMBL" id="WWCR01000012">
    <property type="protein sequence ID" value="MYM73133.1"/>
    <property type="molecule type" value="Genomic_DNA"/>
</dbReference>
<dbReference type="InterPro" id="IPR001789">
    <property type="entry name" value="Sig_transdc_resp-reg_receiver"/>
</dbReference>
<dbReference type="AlphaFoldDB" id="A0A7X4KI29"/>
<evidence type="ECO:0000313" key="4">
    <source>
        <dbReference type="EMBL" id="MYM73133.1"/>
    </source>
</evidence>
<keyword evidence="1 2" id="KW-0597">Phosphoprotein</keyword>
<dbReference type="Proteomes" id="UP000469734">
    <property type="component" value="Unassembled WGS sequence"/>
</dbReference>
<accession>A0A7X4KI29</accession>
<dbReference type="PANTHER" id="PTHR44591">
    <property type="entry name" value="STRESS RESPONSE REGULATOR PROTEIN 1"/>
    <property type="match status" value="1"/>
</dbReference>
<proteinExistence type="predicted"/>
<dbReference type="PROSITE" id="PS50110">
    <property type="entry name" value="RESPONSE_REGULATORY"/>
    <property type="match status" value="1"/>
</dbReference>
<dbReference type="EMBL" id="WWCS01000003">
    <property type="protein sequence ID" value="MYN38714.1"/>
    <property type="molecule type" value="Genomic_DNA"/>
</dbReference>
<feature type="domain" description="Response regulatory" evidence="3">
    <location>
        <begin position="6"/>
        <end position="121"/>
    </location>
</feature>
<gene>
    <name evidence="5" type="ORF">GTP55_04940</name>
    <name evidence="4" type="ORF">GTP56_13135</name>
</gene>
<evidence type="ECO:0000313" key="7">
    <source>
        <dbReference type="Proteomes" id="UP000469734"/>
    </source>
</evidence>
<dbReference type="CDD" id="cd17546">
    <property type="entry name" value="REC_hyHK_CKI1_RcsC-like"/>
    <property type="match status" value="1"/>
</dbReference>
<dbReference type="InterPro" id="IPR050595">
    <property type="entry name" value="Bact_response_regulator"/>
</dbReference>
<dbReference type="PANTHER" id="PTHR44591:SF3">
    <property type="entry name" value="RESPONSE REGULATORY DOMAIN-CONTAINING PROTEIN"/>
    <property type="match status" value="1"/>
</dbReference>
<dbReference type="SUPFAM" id="SSF52172">
    <property type="entry name" value="CheY-like"/>
    <property type="match status" value="1"/>
</dbReference>
<dbReference type="InterPro" id="IPR011006">
    <property type="entry name" value="CheY-like_superfamily"/>
</dbReference>
<evidence type="ECO:0000259" key="3">
    <source>
        <dbReference type="PROSITE" id="PS50110"/>
    </source>
</evidence>
<dbReference type="Pfam" id="PF00072">
    <property type="entry name" value="Response_reg"/>
    <property type="match status" value="1"/>
</dbReference>
<reference evidence="6 7" key="1">
    <citation type="submission" date="2019-12" db="EMBL/GenBank/DDBJ databases">
        <title>Novel species isolated from a subtropical stream in China.</title>
        <authorList>
            <person name="Lu H."/>
        </authorList>
    </citation>
    <scope>NUCLEOTIDE SEQUENCE [LARGE SCALE GENOMIC DNA]</scope>
    <source>
        <strain evidence="5 6">FT109W</strain>
        <strain evidence="4 7">FT134W</strain>
    </source>
</reference>
<keyword evidence="6" id="KW-1185">Reference proteome</keyword>
<comment type="caution">
    <text evidence="4">The sequence shown here is derived from an EMBL/GenBank/DDBJ whole genome shotgun (WGS) entry which is preliminary data.</text>
</comment>
<name>A0A7X4KI29_9BURK</name>
<dbReference type="GO" id="GO:0000160">
    <property type="term" value="P:phosphorelay signal transduction system"/>
    <property type="evidence" value="ECO:0007669"/>
    <property type="project" value="InterPro"/>
</dbReference>
<evidence type="ECO:0000256" key="1">
    <source>
        <dbReference type="ARBA" id="ARBA00022553"/>
    </source>
</evidence>
<evidence type="ECO:0000313" key="6">
    <source>
        <dbReference type="Proteomes" id="UP000466332"/>
    </source>
</evidence>
<dbReference type="SMART" id="SM00448">
    <property type="entry name" value="REC"/>
    <property type="match status" value="1"/>
</dbReference>